<evidence type="ECO:0000256" key="9">
    <source>
        <dbReference type="ARBA" id="ARBA00022960"/>
    </source>
</evidence>
<evidence type="ECO:0000259" key="15">
    <source>
        <dbReference type="Pfam" id="PF01225"/>
    </source>
</evidence>
<dbReference type="Pfam" id="PF08245">
    <property type="entry name" value="Mur_ligase_M"/>
    <property type="match status" value="1"/>
</dbReference>
<dbReference type="RefSeq" id="WP_313833911.1">
    <property type="nucleotide sequence ID" value="NZ_JAQOUE010000001.1"/>
</dbReference>
<feature type="domain" description="Mur ligase central" evidence="17">
    <location>
        <begin position="110"/>
        <end position="293"/>
    </location>
</feature>
<reference evidence="18 19" key="1">
    <citation type="journal article" date="2023" name="ISME J.">
        <title>Cultivation and genomic characterization of novel and ubiquitous marine nitrite-oxidizing bacteria from the Nitrospirales.</title>
        <authorList>
            <person name="Mueller A.J."/>
            <person name="Daebeler A."/>
            <person name="Herbold C.W."/>
            <person name="Kirkegaard R.H."/>
            <person name="Daims H."/>
        </authorList>
    </citation>
    <scope>NUCLEOTIDE SEQUENCE [LARGE SCALE GENOMIC DNA]</scope>
    <source>
        <strain evidence="18 19">EB</strain>
    </source>
</reference>
<dbReference type="EMBL" id="JAQOUE010000001">
    <property type="protein sequence ID" value="MDT7043344.1"/>
    <property type="molecule type" value="Genomic_DNA"/>
</dbReference>
<keyword evidence="9 14" id="KW-0133">Cell shape</keyword>
<comment type="pathway">
    <text evidence="2 14">Cell wall biogenesis; peptidoglycan biosynthesis.</text>
</comment>
<name>A0ABU3KAN7_9BACT</name>
<evidence type="ECO:0000256" key="12">
    <source>
        <dbReference type="ARBA" id="ARBA00023316"/>
    </source>
</evidence>
<keyword evidence="8 14" id="KW-0067">ATP-binding</keyword>
<dbReference type="PANTHER" id="PTHR43445">
    <property type="entry name" value="UDP-N-ACETYLMURAMATE--L-ALANINE LIGASE-RELATED"/>
    <property type="match status" value="1"/>
</dbReference>
<keyword evidence="10 14" id="KW-0573">Peptidoglycan synthesis</keyword>
<dbReference type="GO" id="GO:0008763">
    <property type="term" value="F:UDP-N-acetylmuramate-L-alanine ligase activity"/>
    <property type="evidence" value="ECO:0007669"/>
    <property type="project" value="UniProtKB-EC"/>
</dbReference>
<evidence type="ECO:0000259" key="17">
    <source>
        <dbReference type="Pfam" id="PF08245"/>
    </source>
</evidence>
<feature type="binding site" evidence="14">
    <location>
        <begin position="112"/>
        <end position="118"/>
    </location>
    <ligand>
        <name>ATP</name>
        <dbReference type="ChEBI" id="CHEBI:30616"/>
    </ligand>
</feature>
<dbReference type="Pfam" id="PF01225">
    <property type="entry name" value="Mur_ligase"/>
    <property type="match status" value="1"/>
</dbReference>
<dbReference type="InterPro" id="IPR036615">
    <property type="entry name" value="Mur_ligase_C_dom_sf"/>
</dbReference>
<comment type="caution">
    <text evidence="18">The sequence shown here is derived from an EMBL/GenBank/DDBJ whole genome shotgun (WGS) entry which is preliminary data.</text>
</comment>
<dbReference type="SUPFAM" id="SSF53244">
    <property type="entry name" value="MurD-like peptide ligases, peptide-binding domain"/>
    <property type="match status" value="1"/>
</dbReference>
<dbReference type="Gene3D" id="3.90.190.20">
    <property type="entry name" value="Mur ligase, C-terminal domain"/>
    <property type="match status" value="1"/>
</dbReference>
<comment type="catalytic activity">
    <reaction evidence="13 14">
        <text>UDP-N-acetyl-alpha-D-muramate + L-alanine + ATP = UDP-N-acetyl-alpha-D-muramoyl-L-alanine + ADP + phosphate + H(+)</text>
        <dbReference type="Rhea" id="RHEA:23372"/>
        <dbReference type="ChEBI" id="CHEBI:15378"/>
        <dbReference type="ChEBI" id="CHEBI:30616"/>
        <dbReference type="ChEBI" id="CHEBI:43474"/>
        <dbReference type="ChEBI" id="CHEBI:57972"/>
        <dbReference type="ChEBI" id="CHEBI:70757"/>
        <dbReference type="ChEBI" id="CHEBI:83898"/>
        <dbReference type="ChEBI" id="CHEBI:456216"/>
        <dbReference type="EC" id="6.3.2.8"/>
    </reaction>
</comment>
<dbReference type="SUPFAM" id="SSF53623">
    <property type="entry name" value="MurD-like peptide ligases, catalytic domain"/>
    <property type="match status" value="1"/>
</dbReference>
<evidence type="ECO:0000256" key="13">
    <source>
        <dbReference type="ARBA" id="ARBA00047833"/>
    </source>
</evidence>
<dbReference type="InterPro" id="IPR013221">
    <property type="entry name" value="Mur_ligase_cen"/>
</dbReference>
<dbReference type="InterPro" id="IPR004101">
    <property type="entry name" value="Mur_ligase_C"/>
</dbReference>
<comment type="similarity">
    <text evidence="14">Belongs to the MurCDEF family.</text>
</comment>
<evidence type="ECO:0000256" key="5">
    <source>
        <dbReference type="ARBA" id="ARBA00022598"/>
    </source>
</evidence>
<keyword evidence="7 14" id="KW-0547">Nucleotide-binding</keyword>
<dbReference type="NCBIfam" id="TIGR01082">
    <property type="entry name" value="murC"/>
    <property type="match status" value="1"/>
</dbReference>
<proteinExistence type="inferred from homology"/>
<organism evidence="18 19">
    <name type="scientific">Candidatus Nitronereus thalassa</name>
    <dbReference type="NCBI Taxonomy" id="3020898"/>
    <lineage>
        <taxon>Bacteria</taxon>
        <taxon>Pseudomonadati</taxon>
        <taxon>Nitrospirota</taxon>
        <taxon>Nitrospiria</taxon>
        <taxon>Nitrospirales</taxon>
        <taxon>Nitrospiraceae</taxon>
        <taxon>Candidatus Nitronereus</taxon>
    </lineage>
</organism>
<evidence type="ECO:0000256" key="14">
    <source>
        <dbReference type="HAMAP-Rule" id="MF_00046"/>
    </source>
</evidence>
<evidence type="ECO:0000256" key="7">
    <source>
        <dbReference type="ARBA" id="ARBA00022741"/>
    </source>
</evidence>
<dbReference type="InterPro" id="IPR050061">
    <property type="entry name" value="MurCDEF_pg_biosynth"/>
</dbReference>
<dbReference type="InterPro" id="IPR000713">
    <property type="entry name" value="Mur_ligase_N"/>
</dbReference>
<dbReference type="Pfam" id="PF02875">
    <property type="entry name" value="Mur_ligase_C"/>
    <property type="match status" value="1"/>
</dbReference>
<gene>
    <name evidence="14 18" type="primary">murC</name>
    <name evidence="18" type="ORF">PPG34_13370</name>
</gene>
<keyword evidence="12 14" id="KW-0961">Cell wall biogenesis/degradation</keyword>
<dbReference type="Gene3D" id="3.40.50.720">
    <property type="entry name" value="NAD(P)-binding Rossmann-like Domain"/>
    <property type="match status" value="1"/>
</dbReference>
<keyword evidence="6 14" id="KW-0132">Cell division</keyword>
<keyword evidence="19" id="KW-1185">Reference proteome</keyword>
<feature type="domain" description="Mur ligase C-terminal" evidence="16">
    <location>
        <begin position="316"/>
        <end position="446"/>
    </location>
</feature>
<evidence type="ECO:0000256" key="4">
    <source>
        <dbReference type="ARBA" id="ARBA00022490"/>
    </source>
</evidence>
<evidence type="ECO:0000256" key="1">
    <source>
        <dbReference type="ARBA" id="ARBA00004496"/>
    </source>
</evidence>
<feature type="domain" description="Mur ligase N-terminal catalytic" evidence="15">
    <location>
        <begin position="7"/>
        <end position="104"/>
    </location>
</feature>
<keyword evidence="11 14" id="KW-0131">Cell cycle</keyword>
<evidence type="ECO:0000256" key="2">
    <source>
        <dbReference type="ARBA" id="ARBA00004752"/>
    </source>
</evidence>
<evidence type="ECO:0000256" key="6">
    <source>
        <dbReference type="ARBA" id="ARBA00022618"/>
    </source>
</evidence>
<evidence type="ECO:0000313" key="18">
    <source>
        <dbReference type="EMBL" id="MDT7043344.1"/>
    </source>
</evidence>
<comment type="function">
    <text evidence="14">Cell wall formation.</text>
</comment>
<dbReference type="InterPro" id="IPR005758">
    <property type="entry name" value="UDP-N-AcMur_Ala_ligase_MurC"/>
</dbReference>
<keyword evidence="5 14" id="KW-0436">Ligase</keyword>
<keyword evidence="4 14" id="KW-0963">Cytoplasm</keyword>
<dbReference type="InterPro" id="IPR036565">
    <property type="entry name" value="Mur-like_cat_sf"/>
</dbReference>
<accession>A0ABU3KAN7</accession>
<evidence type="ECO:0000256" key="11">
    <source>
        <dbReference type="ARBA" id="ARBA00023306"/>
    </source>
</evidence>
<dbReference type="EC" id="6.3.2.8" evidence="3 14"/>
<evidence type="ECO:0000259" key="16">
    <source>
        <dbReference type="Pfam" id="PF02875"/>
    </source>
</evidence>
<dbReference type="HAMAP" id="MF_00046">
    <property type="entry name" value="MurC"/>
    <property type="match status" value="1"/>
</dbReference>
<evidence type="ECO:0000313" key="19">
    <source>
        <dbReference type="Proteomes" id="UP001250932"/>
    </source>
</evidence>
<evidence type="ECO:0000256" key="10">
    <source>
        <dbReference type="ARBA" id="ARBA00022984"/>
    </source>
</evidence>
<evidence type="ECO:0000256" key="8">
    <source>
        <dbReference type="ARBA" id="ARBA00022840"/>
    </source>
</evidence>
<dbReference type="SUPFAM" id="SSF51984">
    <property type="entry name" value="MurCD N-terminal domain"/>
    <property type="match status" value="1"/>
</dbReference>
<evidence type="ECO:0000256" key="3">
    <source>
        <dbReference type="ARBA" id="ARBA00012211"/>
    </source>
</evidence>
<sequence length="459" mass="49744">MFRKTQHIHLVGIGGSGMSGIAEVLLTLGYKVTGSDLAQSDTTRRLESLGGKIFIGHEASHVEGAQVVVISSAVELTNPEVLAARANVVPVIPRAEMLAELMRLKFGVAIAGAHGKTTTTSLVASVLAHAGLDPTFVVGGKVNAMGTHARLGRSDLLIAEADESDGSFLRLSPSIAVVTNIDREHLNHYGTMENLETAFLEFANKVPFYGVAILCSDDPCLRTFFPKMVKRYLTYGLNEMADQIQPDVFATDVDITGRISNFRAYFRGKKLGPFRLNIPGRHNVSNALAAIAVGLELDVPVDLIRKGLASFAGVERRFHIRGEKTGIVVVDDYGHHPTEIRCTIAAAKTAWPGRVIVLFQPHRYSRTKDLAQEFAEAFEQADVVYVTDIYSAGETPIPGVTGEGLVQRIQSTGHPSVTWVEKKEELVHHLMPTLCAGDVVLTLGAGDIWKVGKEIMECL</sequence>
<protein>
    <recommendedName>
        <fullName evidence="3 14">UDP-N-acetylmuramate--L-alanine ligase</fullName>
        <ecNumber evidence="3 14">6.3.2.8</ecNumber>
    </recommendedName>
    <alternativeName>
        <fullName evidence="14">UDP-N-acetylmuramoyl-L-alanine synthetase</fullName>
    </alternativeName>
</protein>
<dbReference type="PANTHER" id="PTHR43445:SF3">
    <property type="entry name" value="UDP-N-ACETYLMURAMATE--L-ALANINE LIGASE"/>
    <property type="match status" value="1"/>
</dbReference>
<dbReference type="Proteomes" id="UP001250932">
    <property type="component" value="Unassembled WGS sequence"/>
</dbReference>
<dbReference type="Gene3D" id="3.40.1190.10">
    <property type="entry name" value="Mur-like, catalytic domain"/>
    <property type="match status" value="1"/>
</dbReference>
<comment type="subcellular location">
    <subcellularLocation>
        <location evidence="1 14">Cytoplasm</location>
    </subcellularLocation>
</comment>